<reference evidence="3" key="1">
    <citation type="submission" date="2017-02" db="EMBL/GenBank/DDBJ databases">
        <authorList>
            <person name="Dridi B."/>
        </authorList>
    </citation>
    <scope>NUCLEOTIDE SEQUENCE [LARGE SCALE GENOMIC DNA]</scope>
    <source>
        <strain evidence="3">bH819</strain>
    </source>
</reference>
<dbReference type="Proteomes" id="UP000195918">
    <property type="component" value="Unassembled WGS sequence"/>
</dbReference>
<dbReference type="OrthoDB" id="9798386at2"/>
<dbReference type="EMBL" id="FWFD01000018">
    <property type="protein sequence ID" value="SLM86981.1"/>
    <property type="molecule type" value="Genomic_DNA"/>
</dbReference>
<sequence length="202" mass="23210">MKVAIIDSQFNKDSFYKVIHIDIFNDQVLTNTDIYPPPSHCDICLDLITSELINNKNIIFYCLPVLDDKNTTSVEKLKKALKWCIKNNIDVINLSLGTIKYKDIMKLHYILNKVTKKSVVFAAMSNNNKFCYPCCHPQVIGVETQQSESGKIVTVSKKIGVNYSVRYGLNQKLNVLNNYYRITDNSYACAYLCNLYLKRTEI</sequence>
<organism evidence="2 3">
    <name type="scientific">Vagococcus fluvialis bH819</name>
    <dbReference type="NCBI Taxonomy" id="1255619"/>
    <lineage>
        <taxon>Bacteria</taxon>
        <taxon>Bacillati</taxon>
        <taxon>Bacillota</taxon>
        <taxon>Bacilli</taxon>
        <taxon>Lactobacillales</taxon>
        <taxon>Enterococcaceae</taxon>
        <taxon>Vagococcus</taxon>
    </lineage>
</organism>
<accession>A0A1X6WRK0</accession>
<name>A0A1X6WRK0_9ENTE</name>
<gene>
    <name evidence="2" type="ORF">FM121_12865</name>
</gene>
<dbReference type="InterPro" id="IPR000209">
    <property type="entry name" value="Peptidase_S8/S53_dom"/>
</dbReference>
<evidence type="ECO:0000313" key="3">
    <source>
        <dbReference type="Proteomes" id="UP000195918"/>
    </source>
</evidence>
<feature type="domain" description="Peptidase S8/S53" evidence="1">
    <location>
        <begin position="65"/>
        <end position="158"/>
    </location>
</feature>
<evidence type="ECO:0000259" key="1">
    <source>
        <dbReference type="Pfam" id="PF00082"/>
    </source>
</evidence>
<dbReference type="AlphaFoldDB" id="A0A1X6WRK0"/>
<dbReference type="SUPFAM" id="SSF52743">
    <property type="entry name" value="Subtilisin-like"/>
    <property type="match status" value="1"/>
</dbReference>
<proteinExistence type="predicted"/>
<evidence type="ECO:0000313" key="2">
    <source>
        <dbReference type="EMBL" id="SLM86981.1"/>
    </source>
</evidence>
<keyword evidence="3" id="KW-1185">Reference proteome</keyword>
<dbReference type="Gene3D" id="3.40.50.200">
    <property type="entry name" value="Peptidase S8/S53 domain"/>
    <property type="match status" value="1"/>
</dbReference>
<protein>
    <recommendedName>
        <fullName evidence="1">Peptidase S8/S53 domain-containing protein</fullName>
    </recommendedName>
</protein>
<dbReference type="GO" id="GO:0004252">
    <property type="term" value="F:serine-type endopeptidase activity"/>
    <property type="evidence" value="ECO:0007669"/>
    <property type="project" value="InterPro"/>
</dbReference>
<dbReference type="InterPro" id="IPR036852">
    <property type="entry name" value="Peptidase_S8/S53_dom_sf"/>
</dbReference>
<dbReference type="GO" id="GO:0006508">
    <property type="term" value="P:proteolysis"/>
    <property type="evidence" value="ECO:0007669"/>
    <property type="project" value="InterPro"/>
</dbReference>
<dbReference type="RefSeq" id="WP_086952610.1">
    <property type="nucleotide sequence ID" value="NZ_FWFD01000018.1"/>
</dbReference>
<dbReference type="Pfam" id="PF00082">
    <property type="entry name" value="Peptidase_S8"/>
    <property type="match status" value="1"/>
</dbReference>